<feature type="binding site" evidence="7">
    <location>
        <position position="14"/>
    </location>
    <ligand>
        <name>tRNA</name>
        <dbReference type="ChEBI" id="CHEBI:17843"/>
    </ligand>
</feature>
<feature type="site" description="Discriminates between blocked and unblocked aminoacyl-tRNA" evidence="7">
    <location>
        <position position="9"/>
    </location>
</feature>
<evidence type="ECO:0000256" key="2">
    <source>
        <dbReference type="ARBA" id="ARBA00022555"/>
    </source>
</evidence>
<comment type="caution">
    <text evidence="10">The sequence shown here is derived from an EMBL/GenBank/DDBJ whole genome shotgun (WGS) entry which is preliminary data.</text>
</comment>
<feature type="binding site" evidence="7">
    <location>
        <position position="68"/>
    </location>
    <ligand>
        <name>tRNA</name>
        <dbReference type="ChEBI" id="CHEBI:17843"/>
    </ligand>
</feature>
<evidence type="ECO:0000256" key="3">
    <source>
        <dbReference type="ARBA" id="ARBA00022801"/>
    </source>
</evidence>
<dbReference type="AlphaFoldDB" id="A0A0G0MLX3"/>
<dbReference type="EC" id="3.1.1.29" evidence="1 7"/>
<keyword evidence="4 7" id="KW-0694">RNA-binding</keyword>
<dbReference type="InterPro" id="IPR001328">
    <property type="entry name" value="Pept_tRNA_hydro"/>
</dbReference>
<dbReference type="SUPFAM" id="SSF53178">
    <property type="entry name" value="Peptidyl-tRNA hydrolase-like"/>
    <property type="match status" value="1"/>
</dbReference>
<keyword evidence="2 7" id="KW-0820">tRNA-binding</keyword>
<dbReference type="GO" id="GO:0005737">
    <property type="term" value="C:cytoplasm"/>
    <property type="evidence" value="ECO:0007669"/>
    <property type="project" value="UniProtKB-SubCell"/>
</dbReference>
<proteinExistence type="inferred from homology"/>
<comment type="caution">
    <text evidence="7">Lacks conserved residue(s) required for the propagation of feature annotation.</text>
</comment>
<evidence type="ECO:0000256" key="7">
    <source>
        <dbReference type="HAMAP-Rule" id="MF_00083"/>
    </source>
</evidence>
<comment type="subcellular location">
    <subcellularLocation>
        <location evidence="7">Cytoplasm</location>
    </subcellularLocation>
</comment>
<keyword evidence="7" id="KW-0963">Cytoplasm</keyword>
<dbReference type="Gene3D" id="3.40.50.1470">
    <property type="entry name" value="Peptidyl-tRNA hydrolase"/>
    <property type="match status" value="1"/>
</dbReference>
<evidence type="ECO:0000313" key="11">
    <source>
        <dbReference type="Proteomes" id="UP000033935"/>
    </source>
</evidence>
<dbReference type="GO" id="GO:0000049">
    <property type="term" value="F:tRNA binding"/>
    <property type="evidence" value="ECO:0007669"/>
    <property type="project" value="UniProtKB-UniRule"/>
</dbReference>
<dbReference type="Proteomes" id="UP000033935">
    <property type="component" value="Unassembled WGS sequence"/>
</dbReference>
<protein>
    <recommendedName>
        <fullName evidence="6 7">Peptidyl-tRNA hydrolase</fullName>
        <shortName evidence="7">Pth</shortName>
        <ecNumber evidence="1 7">3.1.1.29</ecNumber>
    </recommendedName>
</protein>
<dbReference type="EMBL" id="LBWG01000001">
    <property type="protein sequence ID" value="KKR05069.1"/>
    <property type="molecule type" value="Genomic_DNA"/>
</dbReference>
<evidence type="ECO:0000256" key="8">
    <source>
        <dbReference type="RuleBase" id="RU000673"/>
    </source>
</evidence>
<feature type="active site" description="Proton acceptor" evidence="7">
    <location>
        <position position="19"/>
    </location>
</feature>
<dbReference type="HAMAP" id="MF_00083">
    <property type="entry name" value="Pept_tRNA_hydro_bact"/>
    <property type="match status" value="1"/>
</dbReference>
<comment type="subunit">
    <text evidence="7">Monomer.</text>
</comment>
<comment type="catalytic activity">
    <reaction evidence="7 8">
        <text>an N-acyl-L-alpha-aminoacyl-tRNA + H2O = an N-acyl-L-amino acid + a tRNA + H(+)</text>
        <dbReference type="Rhea" id="RHEA:54448"/>
        <dbReference type="Rhea" id="RHEA-COMP:10123"/>
        <dbReference type="Rhea" id="RHEA-COMP:13883"/>
        <dbReference type="ChEBI" id="CHEBI:15377"/>
        <dbReference type="ChEBI" id="CHEBI:15378"/>
        <dbReference type="ChEBI" id="CHEBI:59874"/>
        <dbReference type="ChEBI" id="CHEBI:78442"/>
        <dbReference type="ChEBI" id="CHEBI:138191"/>
        <dbReference type="EC" id="3.1.1.29"/>
    </reaction>
</comment>
<name>A0A0G0MLX3_9BACT</name>
<feature type="site" description="Stabilizes the basic form of H active site to accept a proton" evidence="7">
    <location>
        <position position="93"/>
    </location>
</feature>
<dbReference type="Pfam" id="PF01195">
    <property type="entry name" value="Pept_tRNA_hydro"/>
    <property type="match status" value="1"/>
</dbReference>
<reference evidence="10 11" key="1">
    <citation type="journal article" date="2015" name="Nature">
        <title>rRNA introns, odd ribosomes, and small enigmatic genomes across a large radiation of phyla.</title>
        <authorList>
            <person name="Brown C.T."/>
            <person name="Hug L.A."/>
            <person name="Thomas B.C."/>
            <person name="Sharon I."/>
            <person name="Castelle C.J."/>
            <person name="Singh A."/>
            <person name="Wilkins M.J."/>
            <person name="Williams K.H."/>
            <person name="Banfield J.F."/>
        </authorList>
    </citation>
    <scope>NUCLEOTIDE SEQUENCE [LARGE SCALE GENOMIC DNA]</scope>
</reference>
<dbReference type="GO" id="GO:0004045">
    <property type="term" value="F:peptidyl-tRNA hydrolase activity"/>
    <property type="evidence" value="ECO:0007669"/>
    <property type="project" value="UniProtKB-UniRule"/>
</dbReference>
<dbReference type="PANTHER" id="PTHR17224">
    <property type="entry name" value="PEPTIDYL-TRNA HYDROLASE"/>
    <property type="match status" value="1"/>
</dbReference>
<comment type="function">
    <text evidence="7">Catalyzes the release of premature peptidyl moieties from peptidyl-tRNA molecules trapped in stalled 50S ribosomal subunits, and thus maintains levels of free tRNAs and 50S ribosomes.</text>
</comment>
<dbReference type="CDD" id="cd00462">
    <property type="entry name" value="PTH"/>
    <property type="match status" value="1"/>
</dbReference>
<evidence type="ECO:0000256" key="6">
    <source>
        <dbReference type="ARBA" id="ARBA00050038"/>
    </source>
</evidence>
<dbReference type="GO" id="GO:0072344">
    <property type="term" value="P:rescue of stalled ribosome"/>
    <property type="evidence" value="ECO:0007669"/>
    <property type="project" value="UniProtKB-UniRule"/>
</dbReference>
<evidence type="ECO:0000313" key="10">
    <source>
        <dbReference type="EMBL" id="KKR05069.1"/>
    </source>
</evidence>
<dbReference type="InterPro" id="IPR018171">
    <property type="entry name" value="Pept_tRNA_hydro_CS"/>
</dbReference>
<accession>A0A0G0MLX3</accession>
<dbReference type="NCBIfam" id="TIGR00447">
    <property type="entry name" value="pth"/>
    <property type="match status" value="1"/>
</dbReference>
<dbReference type="PROSITE" id="PS01195">
    <property type="entry name" value="PEPT_TRNA_HYDROL_1"/>
    <property type="match status" value="1"/>
</dbReference>
<organism evidence="10 11">
    <name type="scientific">Candidatus Uhrbacteria bacterium GW2011_GWF2_39_13</name>
    <dbReference type="NCBI Taxonomy" id="1618995"/>
    <lineage>
        <taxon>Bacteria</taxon>
        <taxon>Candidatus Uhriibacteriota</taxon>
    </lineage>
</organism>
<dbReference type="GO" id="GO:0006515">
    <property type="term" value="P:protein quality control for misfolded or incompletely synthesized proteins"/>
    <property type="evidence" value="ECO:0007669"/>
    <property type="project" value="UniProtKB-UniRule"/>
</dbReference>
<dbReference type="PANTHER" id="PTHR17224:SF1">
    <property type="entry name" value="PEPTIDYL-TRNA HYDROLASE"/>
    <property type="match status" value="1"/>
</dbReference>
<evidence type="ECO:0000256" key="4">
    <source>
        <dbReference type="ARBA" id="ARBA00022884"/>
    </source>
</evidence>
<dbReference type="PATRIC" id="fig|1618995.3.peg.30"/>
<dbReference type="FunFam" id="3.40.50.1470:FF:000001">
    <property type="entry name" value="Peptidyl-tRNA hydrolase"/>
    <property type="match status" value="1"/>
</dbReference>
<evidence type="ECO:0000256" key="5">
    <source>
        <dbReference type="ARBA" id="ARBA00038063"/>
    </source>
</evidence>
<evidence type="ECO:0000256" key="1">
    <source>
        <dbReference type="ARBA" id="ARBA00013260"/>
    </source>
</evidence>
<evidence type="ECO:0000256" key="9">
    <source>
        <dbReference type="RuleBase" id="RU004320"/>
    </source>
</evidence>
<comment type="similarity">
    <text evidence="5 7 9">Belongs to the PTH family.</text>
</comment>
<keyword evidence="3 7" id="KW-0378">Hydrolase</keyword>
<sequence>MKVVIGLGNPGKEYERTRHNVGFLILDALALHHRATFTTKRSLEAEIAEVITDGQKRLLLVKPQTFMNASGRTFSQICSKYPVLPEDFLIVYDDADLPFGNLRLKHGGGSAGHRGMESILTNVPRGTTMTRLRVGIGRPPYSDMPLDEFVLGRWTKQEETTLRELTPKTIELIEKTLLQKIV</sequence>
<feature type="binding site" evidence="7">
    <location>
        <position position="66"/>
    </location>
    <ligand>
        <name>tRNA</name>
        <dbReference type="ChEBI" id="CHEBI:17843"/>
    </ligand>
</feature>
<gene>
    <name evidence="7" type="primary">pth</name>
    <name evidence="10" type="ORF">UT30_C0001G0028</name>
</gene>
<comment type="function">
    <text evidence="7">Hydrolyzes ribosome-free peptidyl-tRNAs (with 1 or more amino acids incorporated), which drop off the ribosome during protein synthesis, or as a result of ribosome stalling.</text>
</comment>
<dbReference type="InterPro" id="IPR036416">
    <property type="entry name" value="Pept_tRNA_hydro_sf"/>
</dbReference>